<name>A0A0A9EFG6_ARUDO</name>
<reference evidence="1" key="2">
    <citation type="journal article" date="2015" name="Data Brief">
        <title>Shoot transcriptome of the giant reed, Arundo donax.</title>
        <authorList>
            <person name="Barrero R.A."/>
            <person name="Guerrero F.D."/>
            <person name="Moolhuijzen P."/>
            <person name="Goolsby J.A."/>
            <person name="Tidwell J."/>
            <person name="Bellgard S.E."/>
            <person name="Bellgard M.I."/>
        </authorList>
    </citation>
    <scope>NUCLEOTIDE SEQUENCE</scope>
    <source>
        <tissue evidence="1">Shoot tissue taken approximately 20 cm above the soil surface</tissue>
    </source>
</reference>
<dbReference type="EMBL" id="GBRH01200147">
    <property type="protein sequence ID" value="JAD97748.1"/>
    <property type="molecule type" value="Transcribed_RNA"/>
</dbReference>
<sequence length="24" mass="2874">MKLSRLLRRVLRRPLTLKTPLTPN</sequence>
<evidence type="ECO:0000313" key="1">
    <source>
        <dbReference type="EMBL" id="JAD97748.1"/>
    </source>
</evidence>
<accession>A0A0A9EFG6</accession>
<organism evidence="1">
    <name type="scientific">Arundo donax</name>
    <name type="common">Giant reed</name>
    <name type="synonym">Donax arundinaceus</name>
    <dbReference type="NCBI Taxonomy" id="35708"/>
    <lineage>
        <taxon>Eukaryota</taxon>
        <taxon>Viridiplantae</taxon>
        <taxon>Streptophyta</taxon>
        <taxon>Embryophyta</taxon>
        <taxon>Tracheophyta</taxon>
        <taxon>Spermatophyta</taxon>
        <taxon>Magnoliopsida</taxon>
        <taxon>Liliopsida</taxon>
        <taxon>Poales</taxon>
        <taxon>Poaceae</taxon>
        <taxon>PACMAD clade</taxon>
        <taxon>Arundinoideae</taxon>
        <taxon>Arundineae</taxon>
        <taxon>Arundo</taxon>
    </lineage>
</organism>
<reference evidence="1" key="1">
    <citation type="submission" date="2014-09" db="EMBL/GenBank/DDBJ databases">
        <authorList>
            <person name="Magalhaes I.L.F."/>
            <person name="Oliveira U."/>
            <person name="Santos F.R."/>
            <person name="Vidigal T.H.D.A."/>
            <person name="Brescovit A.D."/>
            <person name="Santos A.J."/>
        </authorList>
    </citation>
    <scope>NUCLEOTIDE SEQUENCE</scope>
    <source>
        <tissue evidence="1">Shoot tissue taken approximately 20 cm above the soil surface</tissue>
    </source>
</reference>
<dbReference type="AlphaFoldDB" id="A0A0A9EFG6"/>
<proteinExistence type="predicted"/>
<protein>
    <submittedName>
        <fullName evidence="1">Uncharacterized protein</fullName>
    </submittedName>
</protein>